<gene>
    <name evidence="1" type="ORF">COW36_18100</name>
</gene>
<evidence type="ECO:0000313" key="2">
    <source>
        <dbReference type="Proteomes" id="UP000231019"/>
    </source>
</evidence>
<comment type="caution">
    <text evidence="1">The sequence shown here is derived from an EMBL/GenBank/DDBJ whole genome shotgun (WGS) entry which is preliminary data.</text>
</comment>
<sequence length="111" mass="12220">MSSIENNHSRWWEGGTLHDKTIHDWLNASEQNRLATTVDIVFALKEDLGAPIEFSSGEDLMAYVMQLMACITGATQEYPDTHMLKIADVALASAQSLGFLPVSEDSPPVLQ</sequence>
<dbReference type="Proteomes" id="UP000231019">
    <property type="component" value="Unassembled WGS sequence"/>
</dbReference>
<dbReference type="AlphaFoldDB" id="A0A2M7G0T1"/>
<proteinExistence type="predicted"/>
<name>A0A2M7G0T1_9BACT</name>
<evidence type="ECO:0000313" key="1">
    <source>
        <dbReference type="EMBL" id="PIW15328.1"/>
    </source>
</evidence>
<accession>A0A2M7G0T1</accession>
<protein>
    <submittedName>
        <fullName evidence="1">Uncharacterized protein</fullName>
    </submittedName>
</protein>
<organism evidence="1 2">
    <name type="scientific">bacterium (Candidatus Blackallbacteria) CG17_big_fil_post_rev_8_21_14_2_50_48_46</name>
    <dbReference type="NCBI Taxonomy" id="2014261"/>
    <lineage>
        <taxon>Bacteria</taxon>
        <taxon>Candidatus Blackallbacteria</taxon>
    </lineage>
</organism>
<reference evidence="1 2" key="1">
    <citation type="submission" date="2017-09" db="EMBL/GenBank/DDBJ databases">
        <title>Depth-based differentiation of microbial function through sediment-hosted aquifers and enrichment of novel symbionts in the deep terrestrial subsurface.</title>
        <authorList>
            <person name="Probst A.J."/>
            <person name="Ladd B."/>
            <person name="Jarett J.K."/>
            <person name="Geller-Mcgrath D.E."/>
            <person name="Sieber C.M."/>
            <person name="Emerson J.B."/>
            <person name="Anantharaman K."/>
            <person name="Thomas B.C."/>
            <person name="Malmstrom R."/>
            <person name="Stieglmeier M."/>
            <person name="Klingl A."/>
            <person name="Woyke T."/>
            <person name="Ryan C.M."/>
            <person name="Banfield J.F."/>
        </authorList>
    </citation>
    <scope>NUCLEOTIDE SEQUENCE [LARGE SCALE GENOMIC DNA]</scope>
    <source>
        <strain evidence="1">CG17_big_fil_post_rev_8_21_14_2_50_48_46</strain>
    </source>
</reference>
<dbReference type="EMBL" id="PFFQ01000053">
    <property type="protein sequence ID" value="PIW15328.1"/>
    <property type="molecule type" value="Genomic_DNA"/>
</dbReference>